<reference evidence="8 9" key="1">
    <citation type="journal article" date="2015" name="Genome Announc.">
        <title>Expanding the biotechnology potential of lactobacilli through comparative genomics of 213 strains and associated genera.</title>
        <authorList>
            <person name="Sun Z."/>
            <person name="Harris H.M."/>
            <person name="McCann A."/>
            <person name="Guo C."/>
            <person name="Argimon S."/>
            <person name="Zhang W."/>
            <person name="Yang X."/>
            <person name="Jeffery I.B."/>
            <person name="Cooney J.C."/>
            <person name="Kagawa T.F."/>
            <person name="Liu W."/>
            <person name="Song Y."/>
            <person name="Salvetti E."/>
            <person name="Wrobel A."/>
            <person name="Rasinkangas P."/>
            <person name="Parkhill J."/>
            <person name="Rea M.C."/>
            <person name="O'Sullivan O."/>
            <person name="Ritari J."/>
            <person name="Douillard F.P."/>
            <person name="Paul Ross R."/>
            <person name="Yang R."/>
            <person name="Briner A.E."/>
            <person name="Felis G.E."/>
            <person name="de Vos W.M."/>
            <person name="Barrangou R."/>
            <person name="Klaenhammer T.R."/>
            <person name="Caufield P.W."/>
            <person name="Cui Y."/>
            <person name="Zhang H."/>
            <person name="O'Toole P.W."/>
        </authorList>
    </citation>
    <scope>NUCLEOTIDE SEQUENCE [LARGE SCALE GENOMIC DNA]</scope>
    <source>
        <strain evidence="8 9">DSM 14792</strain>
    </source>
</reference>
<dbReference type="AlphaFoldDB" id="A0A0R2GWZ1"/>
<feature type="transmembrane region" description="Helical" evidence="6">
    <location>
        <begin position="164"/>
        <end position="184"/>
    </location>
</feature>
<dbReference type="PROSITE" id="PS50850">
    <property type="entry name" value="MFS"/>
    <property type="match status" value="1"/>
</dbReference>
<dbReference type="eggNOG" id="COG2814">
    <property type="taxonomic scope" value="Bacteria"/>
</dbReference>
<keyword evidence="2" id="KW-0813">Transport</keyword>
<evidence type="ECO:0000259" key="7">
    <source>
        <dbReference type="PROSITE" id="PS50850"/>
    </source>
</evidence>
<feature type="transmembrane region" description="Helical" evidence="6">
    <location>
        <begin position="322"/>
        <end position="341"/>
    </location>
</feature>
<feature type="transmembrane region" description="Helical" evidence="6">
    <location>
        <begin position="70"/>
        <end position="90"/>
    </location>
</feature>
<dbReference type="PATRIC" id="fig|148604.4.peg.1995"/>
<feature type="transmembrane region" description="Helical" evidence="6">
    <location>
        <begin position="254"/>
        <end position="272"/>
    </location>
</feature>
<dbReference type="SUPFAM" id="SSF103473">
    <property type="entry name" value="MFS general substrate transporter"/>
    <property type="match status" value="1"/>
</dbReference>
<dbReference type="InterPro" id="IPR036259">
    <property type="entry name" value="MFS_trans_sf"/>
</dbReference>
<dbReference type="PANTHER" id="PTHR42718:SF9">
    <property type="entry name" value="MAJOR FACILITATOR SUPERFAMILY MULTIDRUG TRANSPORTER MFSC"/>
    <property type="match status" value="1"/>
</dbReference>
<evidence type="ECO:0000256" key="3">
    <source>
        <dbReference type="ARBA" id="ARBA00022692"/>
    </source>
</evidence>
<proteinExistence type="predicted"/>
<dbReference type="Proteomes" id="UP000051639">
    <property type="component" value="Unassembled WGS sequence"/>
</dbReference>
<evidence type="ECO:0000256" key="2">
    <source>
        <dbReference type="ARBA" id="ARBA00022448"/>
    </source>
</evidence>
<protein>
    <submittedName>
        <fullName evidence="8">Transporter, major facilitator family protein</fullName>
    </submittedName>
</protein>
<dbReference type="EMBL" id="JQBA01000008">
    <property type="protein sequence ID" value="KRN44878.1"/>
    <property type="molecule type" value="Genomic_DNA"/>
</dbReference>
<keyword evidence="4 6" id="KW-1133">Transmembrane helix</keyword>
<evidence type="ECO:0000313" key="8">
    <source>
        <dbReference type="EMBL" id="KRN44878.1"/>
    </source>
</evidence>
<feature type="domain" description="Major facilitator superfamily (MFS) profile" evidence="7">
    <location>
        <begin position="32"/>
        <end position="489"/>
    </location>
</feature>
<feature type="transmembrane region" description="Helical" evidence="6">
    <location>
        <begin position="293"/>
        <end position="316"/>
    </location>
</feature>
<feature type="transmembrane region" description="Helical" evidence="6">
    <location>
        <begin position="30"/>
        <end position="50"/>
    </location>
</feature>
<dbReference type="PANTHER" id="PTHR42718">
    <property type="entry name" value="MAJOR FACILITATOR SUPERFAMILY MULTIDRUG TRANSPORTER MFSC"/>
    <property type="match status" value="1"/>
</dbReference>
<feature type="transmembrane region" description="Helical" evidence="6">
    <location>
        <begin position="462"/>
        <end position="484"/>
    </location>
</feature>
<comment type="caution">
    <text evidence="8">The sequence shown here is derived from an EMBL/GenBank/DDBJ whole genome shotgun (WGS) entry which is preliminary data.</text>
</comment>
<evidence type="ECO:0000256" key="1">
    <source>
        <dbReference type="ARBA" id="ARBA00004651"/>
    </source>
</evidence>
<feature type="transmembrane region" description="Helical" evidence="6">
    <location>
        <begin position="224"/>
        <end position="242"/>
    </location>
</feature>
<dbReference type="GO" id="GO:0005886">
    <property type="term" value="C:plasma membrane"/>
    <property type="evidence" value="ECO:0007669"/>
    <property type="project" value="UniProtKB-SubCell"/>
</dbReference>
<dbReference type="GO" id="GO:0022857">
    <property type="term" value="F:transmembrane transporter activity"/>
    <property type="evidence" value="ECO:0007669"/>
    <property type="project" value="InterPro"/>
</dbReference>
<dbReference type="Pfam" id="PF07690">
    <property type="entry name" value="MFS_1"/>
    <property type="match status" value="1"/>
</dbReference>
<dbReference type="Gene3D" id="1.20.1250.20">
    <property type="entry name" value="MFS general substrate transporter like domains"/>
    <property type="match status" value="2"/>
</dbReference>
<evidence type="ECO:0000256" key="5">
    <source>
        <dbReference type="ARBA" id="ARBA00023136"/>
    </source>
</evidence>
<accession>A0A0R2GWZ1</accession>
<feature type="transmembrane region" description="Helical" evidence="6">
    <location>
        <begin position="122"/>
        <end position="143"/>
    </location>
</feature>
<feature type="transmembrane region" description="Helical" evidence="6">
    <location>
        <begin position="414"/>
        <end position="442"/>
    </location>
</feature>
<feature type="transmembrane region" description="Helical" evidence="6">
    <location>
        <begin position="97"/>
        <end position="116"/>
    </location>
</feature>
<comment type="subcellular location">
    <subcellularLocation>
        <location evidence="1">Cell membrane</location>
        <topology evidence="1">Multi-pass membrane protein</topology>
    </subcellularLocation>
</comment>
<dbReference type="InterPro" id="IPR011701">
    <property type="entry name" value="MFS"/>
</dbReference>
<evidence type="ECO:0000256" key="6">
    <source>
        <dbReference type="SAM" id="Phobius"/>
    </source>
</evidence>
<keyword evidence="5 6" id="KW-0472">Membrane</keyword>
<sequence>MVQVKNHSKLREKEFLMTTLDQTGAPYRRGWFIVTLLLGTFTMSLSQSALSTAYPTLMHSFGLSADVIQWLTTGFMLVMCISMPISPWLLNNLSFPAMFTLALGMFDLGTLIIVAAPAAWGAAGFGIMMVGRILEAGGVGLLFPSYQTVLLEITPKDQRATTMGLAGLVMGSALACGPIVAGILLKMFAWQAVFIFFAVVITIVLLVARGGAIRDVLPRRQSELDWCSLVLLLGIIGLMLGIDQIGKPGVAWRWYGAGVLLSLAMLTGFTWRQFHLPQPVLELRVLLNFKYDLAILLTSLAYVALIVTTIIFPLYYQEVLHLSPFWSGLALVPGAALLSLLNPLTGRLADRLGFQPTLMLGMGLIAGGWLLAWWQVASGHLLPMIGAAMVIEGGNAFVMMPAVTLGANALPDALVAHGTAVITTFRQLIGSTGVAVMTLLLTQETQAAVHRGIALLPAAIGGYRQVCLVMLGLAGLGLLLAFGLREHRATI</sequence>
<feature type="transmembrane region" description="Helical" evidence="6">
    <location>
        <begin position="190"/>
        <end position="212"/>
    </location>
</feature>
<name>A0A0R2GWZ1_9LACO</name>
<keyword evidence="9" id="KW-1185">Reference proteome</keyword>
<feature type="transmembrane region" description="Helical" evidence="6">
    <location>
        <begin position="353"/>
        <end position="374"/>
    </location>
</feature>
<evidence type="ECO:0000313" key="9">
    <source>
        <dbReference type="Proteomes" id="UP000051639"/>
    </source>
</evidence>
<gene>
    <name evidence="8" type="ORF">IV41_GL001933</name>
</gene>
<organism evidence="8 9">
    <name type="scientific">Limosilactobacillus ingluviei</name>
    <dbReference type="NCBI Taxonomy" id="148604"/>
    <lineage>
        <taxon>Bacteria</taxon>
        <taxon>Bacillati</taxon>
        <taxon>Bacillota</taxon>
        <taxon>Bacilli</taxon>
        <taxon>Lactobacillales</taxon>
        <taxon>Lactobacillaceae</taxon>
        <taxon>Limosilactobacillus</taxon>
    </lineage>
</organism>
<keyword evidence="3 6" id="KW-0812">Transmembrane</keyword>
<evidence type="ECO:0000256" key="4">
    <source>
        <dbReference type="ARBA" id="ARBA00022989"/>
    </source>
</evidence>
<dbReference type="InterPro" id="IPR020846">
    <property type="entry name" value="MFS_dom"/>
</dbReference>
<feature type="transmembrane region" description="Helical" evidence="6">
    <location>
        <begin position="380"/>
        <end position="402"/>
    </location>
</feature>
<dbReference type="STRING" id="1203076.GCA_000312405_00199"/>